<dbReference type="EMBL" id="FCON02000058">
    <property type="protein sequence ID" value="SAL74952.1"/>
    <property type="molecule type" value="Genomic_DNA"/>
</dbReference>
<keyword evidence="1" id="KW-1133">Transmembrane helix</keyword>
<reference evidence="2" key="1">
    <citation type="submission" date="2016-01" db="EMBL/GenBank/DDBJ databases">
        <authorList>
            <person name="Peeters C."/>
        </authorList>
    </citation>
    <scope>NUCLEOTIDE SEQUENCE [LARGE SCALE GENOMIC DNA]</scope>
    <source>
        <strain evidence="2">LMG 22940</strain>
    </source>
</reference>
<evidence type="ECO:0000313" key="2">
    <source>
        <dbReference type="EMBL" id="SAL74952.1"/>
    </source>
</evidence>
<comment type="caution">
    <text evidence="2">The sequence shown here is derived from an EMBL/GenBank/DDBJ whole genome shotgun (WGS) entry which is preliminary data.</text>
</comment>
<keyword evidence="1" id="KW-0472">Membrane</keyword>
<organism evidence="2 3">
    <name type="scientific">Caballeronia choica</name>
    <dbReference type="NCBI Taxonomy" id="326476"/>
    <lineage>
        <taxon>Bacteria</taxon>
        <taxon>Pseudomonadati</taxon>
        <taxon>Pseudomonadota</taxon>
        <taxon>Betaproteobacteria</taxon>
        <taxon>Burkholderiales</taxon>
        <taxon>Burkholderiaceae</taxon>
        <taxon>Caballeronia</taxon>
    </lineage>
</organism>
<gene>
    <name evidence="2" type="ORF">AWB68_04678</name>
</gene>
<evidence type="ECO:0000256" key="1">
    <source>
        <dbReference type="SAM" id="Phobius"/>
    </source>
</evidence>
<name>A0A158K1G1_9BURK</name>
<accession>A0A158K1G1</accession>
<keyword evidence="1" id="KW-0812">Transmembrane</keyword>
<feature type="transmembrane region" description="Helical" evidence="1">
    <location>
        <begin position="101"/>
        <end position="123"/>
    </location>
</feature>
<proteinExistence type="predicted"/>
<sequence>MQFICMPISISCSFQYRKEFPANSAIGGGTIPPSPSNRFTLINCRSARLYRVTRNQSNLEIASWPSFVLCVEWAPFQAYDGLCINNTLGQSKNKVESVTSIVAIAAALIGLAYAPSLAQALAFNVGSLSDS</sequence>
<dbReference type="AlphaFoldDB" id="A0A158K1G1"/>
<dbReference type="RefSeq" id="WP_125483013.1">
    <property type="nucleotide sequence ID" value="NZ_FCON02000058.1"/>
</dbReference>
<dbReference type="Proteomes" id="UP000054770">
    <property type="component" value="Unassembled WGS sequence"/>
</dbReference>
<evidence type="ECO:0000313" key="3">
    <source>
        <dbReference type="Proteomes" id="UP000054770"/>
    </source>
</evidence>
<keyword evidence="3" id="KW-1185">Reference proteome</keyword>
<protein>
    <submittedName>
        <fullName evidence="2">Uncharacterized protein</fullName>
    </submittedName>
</protein>